<keyword evidence="1" id="KW-0732">Signal</keyword>
<evidence type="ECO:0000313" key="3">
    <source>
        <dbReference type="Proteomes" id="UP000006196"/>
    </source>
</evidence>
<feature type="signal peptide" evidence="1">
    <location>
        <begin position="1"/>
        <end position="21"/>
    </location>
</feature>
<dbReference type="eggNOG" id="COG2367">
    <property type="taxonomic scope" value="Bacteria"/>
</dbReference>
<sequence>MVPVLRALPVLGATLIVAACAAPAEQRPVVTSTTYVTASPPAMSETAPEPATTAGNELDAVARSVVSVFGGSVGIAVAGADGVISGGDDGAYPAWSTIKVPIAVAATRVAPDQAQLYAPAAIHNSDNVAAESLWALVTPGDVNQVLADAGVDASVNTLPIRTEFSTFGQTALSASQEATLAGHLACVAGAKDVLELMGNVSPDQAYGLGQLPGARLKGGWGPSPSGGYQVRQVARVTNTRGNDVALALTVIPATGEYASAQAMADAVAAELRPLLDALPTAAC</sequence>
<dbReference type="STRING" id="525263.HMPREF0298_0594"/>
<accession>C0XQ74</accession>
<comment type="caution">
    <text evidence="2">The sequence shown here is derived from an EMBL/GenBank/DDBJ whole genome shotgun (WGS) entry which is preliminary data.</text>
</comment>
<dbReference type="PROSITE" id="PS51257">
    <property type="entry name" value="PROKAR_LIPOPROTEIN"/>
    <property type="match status" value="1"/>
</dbReference>
<dbReference type="SUPFAM" id="SSF56601">
    <property type="entry name" value="beta-lactamase/transpeptidase-like"/>
    <property type="match status" value="1"/>
</dbReference>
<feature type="chain" id="PRO_5002905052" description="Beta-lactamase" evidence="1">
    <location>
        <begin position="22"/>
        <end position="283"/>
    </location>
</feature>
<name>C0XQ74_CORLD</name>
<gene>
    <name evidence="2" type="ORF">HMPREF0298_0594</name>
</gene>
<evidence type="ECO:0008006" key="4">
    <source>
        <dbReference type="Google" id="ProtNLM"/>
    </source>
</evidence>
<evidence type="ECO:0000256" key="1">
    <source>
        <dbReference type="SAM" id="SignalP"/>
    </source>
</evidence>
<protein>
    <recommendedName>
        <fullName evidence="4">Beta-lactamase</fullName>
    </recommendedName>
</protein>
<dbReference type="HOGENOM" id="CLU_055774_2_0_11"/>
<keyword evidence="3" id="KW-1185">Reference proteome</keyword>
<dbReference type="AlphaFoldDB" id="C0XQ74"/>
<dbReference type="EMBL" id="ACHJ01000034">
    <property type="protein sequence ID" value="EEI17562.1"/>
    <property type="molecule type" value="Genomic_DNA"/>
</dbReference>
<reference evidence="2" key="1">
    <citation type="submission" date="2009-01" db="EMBL/GenBank/DDBJ databases">
        <authorList>
            <person name="Qin X."/>
            <person name="Bachman B."/>
            <person name="Battles P."/>
            <person name="Bell A."/>
            <person name="Bess C."/>
            <person name="Bickham C."/>
            <person name="Chaboub L."/>
            <person name="Chen D."/>
            <person name="Coyle M."/>
            <person name="Deiros D.R."/>
            <person name="Dinh H."/>
            <person name="Forbes L."/>
            <person name="Fowler G."/>
            <person name="Francisco L."/>
            <person name="Fu Q."/>
            <person name="Gubbala S."/>
            <person name="Hale W."/>
            <person name="Han Y."/>
            <person name="Hemphill L."/>
            <person name="Highlander S.K."/>
            <person name="Hirani K."/>
            <person name="Hogues M."/>
            <person name="Jackson L."/>
            <person name="Jakkamsetti A."/>
            <person name="Javaid M."/>
            <person name="Jiang H."/>
            <person name="Korchina V."/>
            <person name="Kovar C."/>
            <person name="Lara F."/>
            <person name="Lee S."/>
            <person name="Mata R."/>
            <person name="Mathew T."/>
            <person name="Moen C."/>
            <person name="Morales K."/>
            <person name="Munidasa M."/>
            <person name="Nazareth L."/>
            <person name="Ngo R."/>
            <person name="Nguyen L."/>
            <person name="Okwuonu G."/>
            <person name="Ongeri F."/>
            <person name="Patil S."/>
            <person name="Petrosino J."/>
            <person name="Pham C."/>
            <person name="Pham P."/>
            <person name="Pu L.-L."/>
            <person name="Puazo M."/>
            <person name="Raj R."/>
            <person name="Reid J."/>
            <person name="Rouhana J."/>
            <person name="Saada N."/>
            <person name="Shang Y."/>
            <person name="Simmons D."/>
            <person name="Thornton R."/>
            <person name="Warren J."/>
            <person name="Weissenberger G."/>
            <person name="Zhang J."/>
            <person name="Zhang L."/>
            <person name="Zhou C."/>
            <person name="Zhu D."/>
            <person name="Muzny D."/>
            <person name="Worley K."/>
            <person name="Gibbs R."/>
        </authorList>
    </citation>
    <scope>NUCLEOTIDE SEQUENCE [LARGE SCALE GENOMIC DNA]</scope>
    <source>
        <strain evidence="2">DSM 44291</strain>
    </source>
</reference>
<dbReference type="InterPro" id="IPR012338">
    <property type="entry name" value="Beta-lactam/transpept-like"/>
</dbReference>
<dbReference type="Gene3D" id="3.40.710.10">
    <property type="entry name" value="DD-peptidase/beta-lactamase superfamily"/>
    <property type="match status" value="1"/>
</dbReference>
<dbReference type="Proteomes" id="UP000006196">
    <property type="component" value="Unassembled WGS sequence"/>
</dbReference>
<evidence type="ECO:0000313" key="2">
    <source>
        <dbReference type="EMBL" id="EEI17562.1"/>
    </source>
</evidence>
<organism evidence="2 3">
    <name type="scientific">Corynebacterium lipophiloflavum (strain ATCC 700352 / DSM 44291 / CCUG 37336 / JCM 10383 / DMMZ 1944)</name>
    <dbReference type="NCBI Taxonomy" id="525263"/>
    <lineage>
        <taxon>Bacteria</taxon>
        <taxon>Bacillati</taxon>
        <taxon>Actinomycetota</taxon>
        <taxon>Actinomycetes</taxon>
        <taxon>Mycobacteriales</taxon>
        <taxon>Corynebacteriaceae</taxon>
        <taxon>Corynebacterium</taxon>
    </lineage>
</organism>
<proteinExistence type="predicted"/>